<dbReference type="RefSeq" id="WP_179618292.1">
    <property type="nucleotide sequence ID" value="NZ_JACCBW010000001.1"/>
</dbReference>
<accession>A0A7Y9KSC0</accession>
<comment type="caution">
    <text evidence="3">The sequence shown here is derived from an EMBL/GenBank/DDBJ whole genome shotgun (WGS) entry which is preliminary data.</text>
</comment>
<gene>
    <name evidence="3" type="ORF">F4692_000772</name>
</gene>
<dbReference type="Proteomes" id="UP000549911">
    <property type="component" value="Unassembled WGS sequence"/>
</dbReference>
<name>A0A7Y9KSC0_9ACTN</name>
<reference evidence="3 4" key="1">
    <citation type="submission" date="2020-07" db="EMBL/GenBank/DDBJ databases">
        <authorList>
            <person name="Partida-Martinez L."/>
            <person name="Huntemann M."/>
            <person name="Clum A."/>
            <person name="Wang J."/>
            <person name="Palaniappan K."/>
            <person name="Ritter S."/>
            <person name="Chen I.-M."/>
            <person name="Stamatis D."/>
            <person name="Reddy T."/>
            <person name="O'Malley R."/>
            <person name="Daum C."/>
            <person name="Shapiro N."/>
            <person name="Ivanova N."/>
            <person name="Kyrpides N."/>
            <person name="Woyke T."/>
        </authorList>
    </citation>
    <scope>NUCLEOTIDE SEQUENCE [LARGE SCALE GENOMIC DNA]</scope>
    <source>
        <strain evidence="3 4">AT2.17</strain>
    </source>
</reference>
<dbReference type="PROSITE" id="PS50093">
    <property type="entry name" value="PKD"/>
    <property type="match status" value="1"/>
</dbReference>
<feature type="domain" description="PKD" evidence="2">
    <location>
        <begin position="172"/>
        <end position="216"/>
    </location>
</feature>
<organism evidence="3 4">
    <name type="scientific">Nocardioides cavernae</name>
    <dbReference type="NCBI Taxonomy" id="1921566"/>
    <lineage>
        <taxon>Bacteria</taxon>
        <taxon>Bacillati</taxon>
        <taxon>Actinomycetota</taxon>
        <taxon>Actinomycetes</taxon>
        <taxon>Propionibacteriales</taxon>
        <taxon>Nocardioidaceae</taxon>
        <taxon>Nocardioides</taxon>
    </lineage>
</organism>
<reference evidence="3 4" key="2">
    <citation type="submission" date="2020-08" db="EMBL/GenBank/DDBJ databases">
        <title>The Agave Microbiome: Exploring the role of microbial communities in plant adaptations to desert environments.</title>
        <authorList>
            <person name="Partida-Martinez L.P."/>
        </authorList>
    </citation>
    <scope>NUCLEOTIDE SEQUENCE [LARGE SCALE GENOMIC DNA]</scope>
    <source>
        <strain evidence="3 4">AT2.17</strain>
    </source>
</reference>
<evidence type="ECO:0000259" key="2">
    <source>
        <dbReference type="PROSITE" id="PS50093"/>
    </source>
</evidence>
<keyword evidence="1" id="KW-0732">Signal</keyword>
<evidence type="ECO:0000256" key="1">
    <source>
        <dbReference type="SAM" id="SignalP"/>
    </source>
</evidence>
<dbReference type="AlphaFoldDB" id="A0A7Y9KSC0"/>
<evidence type="ECO:0000313" key="3">
    <source>
        <dbReference type="EMBL" id="NYE35668.1"/>
    </source>
</evidence>
<proteinExistence type="predicted"/>
<protein>
    <recommendedName>
        <fullName evidence="2">PKD domain-containing protein</fullName>
    </recommendedName>
</protein>
<feature type="signal peptide" evidence="1">
    <location>
        <begin position="1"/>
        <end position="25"/>
    </location>
</feature>
<keyword evidence="4" id="KW-1185">Reference proteome</keyword>
<feature type="chain" id="PRO_5030796812" description="PKD domain-containing protein" evidence="1">
    <location>
        <begin position="26"/>
        <end position="256"/>
    </location>
</feature>
<sequence length="256" mass="27414">MTGRLVAVFALIGMLLVGWSSPASANGCSTQVGILGVNSECAWTYAEYQQSSSSGDGHTWVVSIQCGNGGICSEHVECVEGGAEGFVHDVYMDGTDVGDVCVPATEVEEENLAQLIIREFKRVQWPASKLVVQPRGGRTLVNFETNFYTPDHRAIDQTVTVSGQQVEIRAVPTTYVYVFGDGASETTASPGAPHPDLDITHQYERTGTVGVRVDTTYAGKYRIGSGDWVAIAETLTVTGATQDLEVVEALPQLVLH</sequence>
<dbReference type="InterPro" id="IPR000601">
    <property type="entry name" value="PKD_dom"/>
</dbReference>
<dbReference type="EMBL" id="JACCBW010000001">
    <property type="protein sequence ID" value="NYE35668.1"/>
    <property type="molecule type" value="Genomic_DNA"/>
</dbReference>
<evidence type="ECO:0000313" key="4">
    <source>
        <dbReference type="Proteomes" id="UP000549911"/>
    </source>
</evidence>